<dbReference type="InterPro" id="IPR036812">
    <property type="entry name" value="NAD(P)_OxRdtase_dom_sf"/>
</dbReference>
<protein>
    <submittedName>
        <fullName evidence="3">Aldo/keto reductase</fullName>
    </submittedName>
</protein>
<dbReference type="InterPro" id="IPR023210">
    <property type="entry name" value="NADP_OxRdtase_dom"/>
</dbReference>
<dbReference type="GO" id="GO:0016491">
    <property type="term" value="F:oxidoreductase activity"/>
    <property type="evidence" value="ECO:0007669"/>
    <property type="project" value="UniProtKB-KW"/>
</dbReference>
<evidence type="ECO:0000313" key="3">
    <source>
        <dbReference type="EMBL" id="RCV51697.1"/>
    </source>
</evidence>
<name>A0A368SZR7_9ACTN</name>
<dbReference type="PANTHER" id="PTHR43364">
    <property type="entry name" value="NADH-SPECIFIC METHYLGLYOXAL REDUCTASE-RELATED"/>
    <property type="match status" value="1"/>
</dbReference>
<dbReference type="Gene3D" id="3.20.20.100">
    <property type="entry name" value="NADP-dependent oxidoreductase domain"/>
    <property type="match status" value="1"/>
</dbReference>
<proteinExistence type="predicted"/>
<organism evidence="3 4">
    <name type="scientific">Marinitenerispora sediminis</name>
    <dbReference type="NCBI Taxonomy" id="1931232"/>
    <lineage>
        <taxon>Bacteria</taxon>
        <taxon>Bacillati</taxon>
        <taxon>Actinomycetota</taxon>
        <taxon>Actinomycetes</taxon>
        <taxon>Streptosporangiales</taxon>
        <taxon>Nocardiopsidaceae</taxon>
        <taxon>Marinitenerispora</taxon>
    </lineage>
</organism>
<dbReference type="AlphaFoldDB" id="A0A368SZR7"/>
<dbReference type="Proteomes" id="UP000253318">
    <property type="component" value="Unassembled WGS sequence"/>
</dbReference>
<dbReference type="SUPFAM" id="SSF51430">
    <property type="entry name" value="NAD(P)-linked oxidoreductase"/>
    <property type="match status" value="1"/>
</dbReference>
<feature type="domain" description="NADP-dependent oxidoreductase" evidence="2">
    <location>
        <begin position="16"/>
        <end position="310"/>
    </location>
</feature>
<sequence length="318" mass="34355">MRYRRLGNSGLSVSVVGLGANNFGRRLDEAATRAVVDAALDAGVNFVDTADIYGGTASEEFLGAALEGRRDHVVLATKFGAPMRIDGTPEWEALGSRRYVRAAVERSLRRLRTDYIDLYQFHFPDPETPIEETLSVLTDLVREGKVRYIGSSNRTAWQVADAEWVARANGLASFVSAQNEYSLLDRRAENELLPAAEHFGIGVLPYFPLASGLLTGKYRRGQAVPEGSRYQVNGMEDRLTGARFDAVEALTAFAEERGLSLLDVAVSGLAAQPAVASVIAGATSPEQVRANAAAGQWEPTEEDLVALDEIVPRGTLVG</sequence>
<dbReference type="PANTHER" id="PTHR43364:SF4">
    <property type="entry name" value="NAD(P)-LINKED OXIDOREDUCTASE SUPERFAMILY PROTEIN"/>
    <property type="match status" value="1"/>
</dbReference>
<reference evidence="3 4" key="1">
    <citation type="submission" date="2018-04" db="EMBL/GenBank/DDBJ databases">
        <title>Novel actinobacteria from marine sediment.</title>
        <authorList>
            <person name="Ng Z.Y."/>
            <person name="Tan G.Y.A."/>
        </authorList>
    </citation>
    <scope>NUCLEOTIDE SEQUENCE [LARGE SCALE GENOMIC DNA]</scope>
    <source>
        <strain evidence="3 4">TPS81</strain>
    </source>
</reference>
<gene>
    <name evidence="3" type="ORF">DEF24_22860</name>
</gene>
<evidence type="ECO:0000313" key="4">
    <source>
        <dbReference type="Proteomes" id="UP000253318"/>
    </source>
</evidence>
<dbReference type="Pfam" id="PF00248">
    <property type="entry name" value="Aldo_ket_red"/>
    <property type="match status" value="1"/>
</dbReference>
<dbReference type="GO" id="GO:0005829">
    <property type="term" value="C:cytosol"/>
    <property type="evidence" value="ECO:0007669"/>
    <property type="project" value="UniProtKB-ARBA"/>
</dbReference>
<evidence type="ECO:0000256" key="1">
    <source>
        <dbReference type="ARBA" id="ARBA00023002"/>
    </source>
</evidence>
<dbReference type="OrthoDB" id="9768793at2"/>
<keyword evidence="4" id="KW-1185">Reference proteome</keyword>
<dbReference type="InterPro" id="IPR050523">
    <property type="entry name" value="AKR_Detox_Biosynth"/>
</dbReference>
<keyword evidence="1" id="KW-0560">Oxidoreductase</keyword>
<evidence type="ECO:0000259" key="2">
    <source>
        <dbReference type="Pfam" id="PF00248"/>
    </source>
</evidence>
<dbReference type="FunFam" id="3.20.20.100:FF:000004">
    <property type="entry name" value="Oxidoreductase, aldo/keto reductase"/>
    <property type="match status" value="1"/>
</dbReference>
<comment type="caution">
    <text evidence="3">The sequence shown here is derived from an EMBL/GenBank/DDBJ whole genome shotgun (WGS) entry which is preliminary data.</text>
</comment>
<dbReference type="EMBL" id="QEIN01000242">
    <property type="protein sequence ID" value="RCV51697.1"/>
    <property type="molecule type" value="Genomic_DNA"/>
</dbReference>
<accession>A0A368SZR7</accession>